<comment type="caution">
    <text evidence="2">The sequence shown here is derived from an EMBL/GenBank/DDBJ whole genome shotgun (WGS) entry which is preliminary data.</text>
</comment>
<keyword evidence="3" id="KW-1185">Reference proteome</keyword>
<organism evidence="2 3">
    <name type="scientific">Tilletia laevis</name>
    <dbReference type="NCBI Taxonomy" id="157183"/>
    <lineage>
        <taxon>Eukaryota</taxon>
        <taxon>Fungi</taxon>
        <taxon>Dikarya</taxon>
        <taxon>Basidiomycota</taxon>
        <taxon>Ustilaginomycotina</taxon>
        <taxon>Exobasidiomycetes</taxon>
        <taxon>Tilletiales</taxon>
        <taxon>Tilletiaceae</taxon>
        <taxon>Tilletia</taxon>
    </lineage>
</organism>
<evidence type="ECO:0000256" key="1">
    <source>
        <dbReference type="SAM" id="MobiDB-lite"/>
    </source>
</evidence>
<protein>
    <submittedName>
        <fullName evidence="2">Uncharacterized protein</fullName>
    </submittedName>
</protein>
<dbReference type="EMBL" id="CAJHJF010004293">
    <property type="protein sequence ID" value="CAD6941811.1"/>
    <property type="molecule type" value="Genomic_DNA"/>
</dbReference>
<reference evidence="2 3" key="1">
    <citation type="submission" date="2020-10" db="EMBL/GenBank/DDBJ databases">
        <authorList>
            <person name="Sedaghatjoo S."/>
        </authorList>
    </citation>
    <scope>NUCLEOTIDE SEQUENCE [LARGE SCALE GENOMIC DNA]</scope>
    <source>
        <strain evidence="2 3">LLFL</strain>
    </source>
</reference>
<feature type="non-terminal residue" evidence="2">
    <location>
        <position position="1"/>
    </location>
</feature>
<accession>A0A9N8LXD9</accession>
<evidence type="ECO:0000313" key="3">
    <source>
        <dbReference type="Proteomes" id="UP000836404"/>
    </source>
</evidence>
<dbReference type="Proteomes" id="UP000836404">
    <property type="component" value="Unassembled WGS sequence"/>
</dbReference>
<name>A0A9N8LXD9_9BASI</name>
<evidence type="ECO:0000313" key="2">
    <source>
        <dbReference type="EMBL" id="CAD6941811.1"/>
    </source>
</evidence>
<sequence length="169" mass="17745">MDEKVFYEMMNNFDFTAALEPTASQQVLATLSGDVREALSAAYRTIKTATSAGLRPDFAAIQRDYFHRAPADMQRAVIDALRQYFDSATIELFLAPLPAPGAAGVAEGAVVPGAPVLPSTISADRLRGSPPPAVCSPVTASSSTSRDDTIAPPPQQPASPSRSGTGSYD</sequence>
<proteinExistence type="predicted"/>
<feature type="region of interest" description="Disordered" evidence="1">
    <location>
        <begin position="122"/>
        <end position="169"/>
    </location>
</feature>
<dbReference type="AlphaFoldDB" id="A0A9N8LXD9"/>
<gene>
    <name evidence="2" type="ORF">JKILLFL_G1204</name>
</gene>